<reference evidence="1" key="1">
    <citation type="submission" date="2023-03" db="EMBL/GenBank/DDBJ databases">
        <title>Massive genome expansion in bonnet fungi (Mycena s.s.) driven by repeated elements and novel gene families across ecological guilds.</title>
        <authorList>
            <consortium name="Lawrence Berkeley National Laboratory"/>
            <person name="Harder C.B."/>
            <person name="Miyauchi S."/>
            <person name="Viragh M."/>
            <person name="Kuo A."/>
            <person name="Thoen E."/>
            <person name="Andreopoulos B."/>
            <person name="Lu D."/>
            <person name="Skrede I."/>
            <person name="Drula E."/>
            <person name="Henrissat B."/>
            <person name="Morin E."/>
            <person name="Kohler A."/>
            <person name="Barry K."/>
            <person name="LaButti K."/>
            <person name="Morin E."/>
            <person name="Salamov A."/>
            <person name="Lipzen A."/>
            <person name="Mereny Z."/>
            <person name="Hegedus B."/>
            <person name="Baldrian P."/>
            <person name="Stursova M."/>
            <person name="Weitz H."/>
            <person name="Taylor A."/>
            <person name="Grigoriev I.V."/>
            <person name="Nagy L.G."/>
            <person name="Martin F."/>
            <person name="Kauserud H."/>
        </authorList>
    </citation>
    <scope>NUCLEOTIDE SEQUENCE</scope>
    <source>
        <strain evidence="1">9284</strain>
    </source>
</reference>
<proteinExistence type="predicted"/>
<protein>
    <submittedName>
        <fullName evidence="1">Uncharacterized protein</fullName>
    </submittedName>
</protein>
<feature type="non-terminal residue" evidence="1">
    <location>
        <position position="1"/>
    </location>
</feature>
<gene>
    <name evidence="1" type="ORF">FB45DRAFT_701886</name>
</gene>
<name>A0AAD7BFN2_9AGAR</name>
<dbReference type="Proteomes" id="UP001221142">
    <property type="component" value="Unassembled WGS sequence"/>
</dbReference>
<comment type="caution">
    <text evidence="1">The sequence shown here is derived from an EMBL/GenBank/DDBJ whole genome shotgun (WGS) entry which is preliminary data.</text>
</comment>
<evidence type="ECO:0000313" key="1">
    <source>
        <dbReference type="EMBL" id="KAJ7619455.1"/>
    </source>
</evidence>
<keyword evidence="2" id="KW-1185">Reference proteome</keyword>
<organism evidence="1 2">
    <name type="scientific">Roridomyces roridus</name>
    <dbReference type="NCBI Taxonomy" id="1738132"/>
    <lineage>
        <taxon>Eukaryota</taxon>
        <taxon>Fungi</taxon>
        <taxon>Dikarya</taxon>
        <taxon>Basidiomycota</taxon>
        <taxon>Agaricomycotina</taxon>
        <taxon>Agaricomycetes</taxon>
        <taxon>Agaricomycetidae</taxon>
        <taxon>Agaricales</taxon>
        <taxon>Marasmiineae</taxon>
        <taxon>Mycenaceae</taxon>
        <taxon>Roridomyces</taxon>
    </lineage>
</organism>
<dbReference type="EMBL" id="JARKIF010000018">
    <property type="protein sequence ID" value="KAJ7619455.1"/>
    <property type="molecule type" value="Genomic_DNA"/>
</dbReference>
<evidence type="ECO:0000313" key="2">
    <source>
        <dbReference type="Proteomes" id="UP001221142"/>
    </source>
</evidence>
<feature type="non-terminal residue" evidence="1">
    <location>
        <position position="105"/>
    </location>
</feature>
<accession>A0AAD7BFN2</accession>
<sequence>RNALQLDERRIATHLKTIFDSRYAEGLVLVLKGESAQCFLDVIQDTLNRGLLVDPEQSRKARRIIRKLSEASETLPSSLFVTGVSTRDPHPLFAGGYGDIYRAEY</sequence>
<dbReference type="AlphaFoldDB" id="A0AAD7BFN2"/>